<dbReference type="PANTHER" id="PTHR10472">
    <property type="entry name" value="D-TYROSYL-TRNA TYR DEACYLASE"/>
    <property type="match status" value="1"/>
</dbReference>
<dbReference type="PANTHER" id="PTHR10472:SF5">
    <property type="entry name" value="D-AMINOACYL-TRNA DEACYLASE 1"/>
    <property type="match status" value="1"/>
</dbReference>
<dbReference type="EMBL" id="WKPI01000037">
    <property type="protein sequence ID" value="MSC34546.1"/>
    <property type="molecule type" value="Genomic_DNA"/>
</dbReference>
<dbReference type="GO" id="GO:0000049">
    <property type="term" value="F:tRNA binding"/>
    <property type="evidence" value="ECO:0007669"/>
    <property type="project" value="UniProtKB-UniRule"/>
</dbReference>
<evidence type="ECO:0000313" key="5">
    <source>
        <dbReference type="Proteomes" id="UP000433575"/>
    </source>
</evidence>
<keyword evidence="2 3" id="KW-0378">Hydrolase</keyword>
<dbReference type="GO" id="GO:0051500">
    <property type="term" value="F:D-tyrosyl-tRNA(Tyr) deacylase activity"/>
    <property type="evidence" value="ECO:0007669"/>
    <property type="project" value="TreeGrafter"/>
</dbReference>
<dbReference type="GO" id="GO:0005737">
    <property type="term" value="C:cytoplasm"/>
    <property type="evidence" value="ECO:0007669"/>
    <property type="project" value="UniProtKB-SubCell"/>
</dbReference>
<dbReference type="InterPro" id="IPR003732">
    <property type="entry name" value="Daa-tRNA_deacyls_DTD"/>
</dbReference>
<comment type="similarity">
    <text evidence="1 2">Belongs to the DTD family.</text>
</comment>
<comment type="subunit">
    <text evidence="2">Homodimer.</text>
</comment>
<organism evidence="3 5">
    <name type="scientific">Holdemania massiliensis</name>
    <dbReference type="NCBI Taxonomy" id="1468449"/>
    <lineage>
        <taxon>Bacteria</taxon>
        <taxon>Bacillati</taxon>
        <taxon>Bacillota</taxon>
        <taxon>Erysipelotrichia</taxon>
        <taxon>Erysipelotrichales</taxon>
        <taxon>Erysipelotrichaceae</taxon>
        <taxon>Holdemania</taxon>
    </lineage>
</organism>
<gene>
    <name evidence="2" type="primary">dtd</name>
    <name evidence="4" type="ORF">GKD88_15575</name>
    <name evidence="3" type="ORF">GKE08_15905</name>
</gene>
<dbReference type="EMBL" id="WKPJ01000035">
    <property type="protein sequence ID" value="MSA90816.1"/>
    <property type="molecule type" value="Genomic_DNA"/>
</dbReference>
<accession>A0A6N7SBZ1</accession>
<keyword evidence="2" id="KW-0694">RNA-binding</keyword>
<dbReference type="GO" id="GO:0043908">
    <property type="term" value="F:Ser(Gly)-tRNA(Ala) hydrolase activity"/>
    <property type="evidence" value="ECO:0007669"/>
    <property type="project" value="UniProtKB-UniRule"/>
</dbReference>
<dbReference type="OrthoDB" id="9801395at2"/>
<dbReference type="HAMAP" id="MF_00518">
    <property type="entry name" value="Deacylase_Dtd"/>
    <property type="match status" value="1"/>
</dbReference>
<dbReference type="Proteomes" id="UP000480929">
    <property type="component" value="Unassembled WGS sequence"/>
</dbReference>
<dbReference type="NCBIfam" id="TIGR00256">
    <property type="entry name" value="D-aminoacyl-tRNA deacylase"/>
    <property type="match status" value="1"/>
</dbReference>
<proteinExistence type="inferred from homology"/>
<keyword evidence="2" id="KW-0963">Cytoplasm</keyword>
<evidence type="ECO:0000313" key="3">
    <source>
        <dbReference type="EMBL" id="MSA90816.1"/>
    </source>
</evidence>
<dbReference type="GO" id="GO:0019478">
    <property type="term" value="P:D-amino acid catabolic process"/>
    <property type="evidence" value="ECO:0007669"/>
    <property type="project" value="UniProtKB-UniRule"/>
</dbReference>
<reference evidence="5 6" key="1">
    <citation type="journal article" date="2019" name="Nat. Med.">
        <title>A library of human gut bacterial isolates paired with longitudinal multiomics data enables mechanistic microbiome research.</title>
        <authorList>
            <person name="Poyet M."/>
            <person name="Groussin M."/>
            <person name="Gibbons S.M."/>
            <person name="Avila-Pacheco J."/>
            <person name="Jiang X."/>
            <person name="Kearney S.M."/>
            <person name="Perrotta A.R."/>
            <person name="Berdy B."/>
            <person name="Zhao S."/>
            <person name="Lieberman T.D."/>
            <person name="Swanson P.K."/>
            <person name="Smith M."/>
            <person name="Roesemann S."/>
            <person name="Alexander J.E."/>
            <person name="Rich S.A."/>
            <person name="Livny J."/>
            <person name="Vlamakis H."/>
            <person name="Clish C."/>
            <person name="Bullock K."/>
            <person name="Deik A."/>
            <person name="Scott J."/>
            <person name="Pierce K.A."/>
            <person name="Xavier R.J."/>
            <person name="Alm E.J."/>
        </authorList>
    </citation>
    <scope>NUCLEOTIDE SEQUENCE [LARGE SCALE GENOMIC DNA]</scope>
    <source>
        <strain evidence="3 5">BIOML-A4</strain>
        <strain evidence="4 6">BIOML-A5</strain>
    </source>
</reference>
<dbReference type="Pfam" id="PF02580">
    <property type="entry name" value="Tyr_Deacylase"/>
    <property type="match status" value="1"/>
</dbReference>
<dbReference type="InterPro" id="IPR023509">
    <property type="entry name" value="DTD-like_sf"/>
</dbReference>
<dbReference type="AlphaFoldDB" id="A0A6N7SBZ1"/>
<feature type="short sequence motif" description="Gly-cisPro motif, important for rejection of L-amino acids" evidence="2">
    <location>
        <begin position="137"/>
        <end position="138"/>
    </location>
</feature>
<comment type="function">
    <text evidence="2">An aminoacyl-tRNA editing enzyme that deacylates mischarged D-aminoacyl-tRNAs. Also deacylates mischarged glycyl-tRNA(Ala), protecting cells against glycine mischarging by AlaRS. Acts via tRNA-based rather than protein-based catalysis; rejects L-amino acids rather than detecting D-amino acids in the active site. By recycling D-aminoacyl-tRNA to D-amino acids and free tRNA molecules, this enzyme counteracts the toxicity associated with the formation of D-aminoacyl-tRNA entities in vivo and helps enforce protein L-homochirality.</text>
</comment>
<dbReference type="RefSeq" id="WP_020225996.1">
    <property type="nucleotide sequence ID" value="NZ_AP031450.1"/>
</dbReference>
<name>A0A6N7SBZ1_9FIRM</name>
<comment type="catalytic activity">
    <reaction evidence="2">
        <text>glycyl-tRNA(Ala) + H2O = tRNA(Ala) + glycine + H(+)</text>
        <dbReference type="Rhea" id="RHEA:53744"/>
        <dbReference type="Rhea" id="RHEA-COMP:9657"/>
        <dbReference type="Rhea" id="RHEA-COMP:13640"/>
        <dbReference type="ChEBI" id="CHEBI:15377"/>
        <dbReference type="ChEBI" id="CHEBI:15378"/>
        <dbReference type="ChEBI" id="CHEBI:57305"/>
        <dbReference type="ChEBI" id="CHEBI:78442"/>
        <dbReference type="ChEBI" id="CHEBI:78522"/>
    </reaction>
</comment>
<dbReference type="Proteomes" id="UP000433575">
    <property type="component" value="Unassembled WGS sequence"/>
</dbReference>
<dbReference type="GeneID" id="42457773"/>
<dbReference type="Gene3D" id="3.50.80.10">
    <property type="entry name" value="D-tyrosyl-tRNA(Tyr) deacylase"/>
    <property type="match status" value="1"/>
</dbReference>
<keyword evidence="2" id="KW-0820">tRNA-binding</keyword>
<evidence type="ECO:0000313" key="6">
    <source>
        <dbReference type="Proteomes" id="UP000480929"/>
    </source>
</evidence>
<comment type="catalytic activity">
    <reaction evidence="2">
        <text>a D-aminoacyl-tRNA + H2O = a tRNA + a D-alpha-amino acid + H(+)</text>
        <dbReference type="Rhea" id="RHEA:13953"/>
        <dbReference type="Rhea" id="RHEA-COMP:10123"/>
        <dbReference type="Rhea" id="RHEA-COMP:10124"/>
        <dbReference type="ChEBI" id="CHEBI:15377"/>
        <dbReference type="ChEBI" id="CHEBI:15378"/>
        <dbReference type="ChEBI" id="CHEBI:59871"/>
        <dbReference type="ChEBI" id="CHEBI:78442"/>
        <dbReference type="ChEBI" id="CHEBI:79333"/>
        <dbReference type="EC" id="3.1.1.96"/>
    </reaction>
</comment>
<comment type="caution">
    <text evidence="3">The sequence shown here is derived from an EMBL/GenBank/DDBJ whole genome shotgun (WGS) entry which is preliminary data.</text>
</comment>
<comment type="domain">
    <text evidence="2">A Gly-cisPro motif from one monomer fits into the active site of the other monomer to allow specific chiral rejection of L-amino acids.</text>
</comment>
<evidence type="ECO:0000256" key="1">
    <source>
        <dbReference type="ARBA" id="ARBA00009673"/>
    </source>
</evidence>
<evidence type="ECO:0000313" key="4">
    <source>
        <dbReference type="EMBL" id="MSC34546.1"/>
    </source>
</evidence>
<sequence length="149" mass="16580">MRIVLQRVKEASVAIDGQLYNEIEGGYLLLVGITEGDTEETAEKMAAKVHDLRIFEDENGKMNLAIEQIGGQVLSISQFTLYANCRKGRRPSFDQAARPELASPLYDHFNEALRRQGLVVKPGIFGAEMKVRLLNDGPVTLILDSSELF</sequence>
<dbReference type="CDD" id="cd00563">
    <property type="entry name" value="Dtyr_deacylase"/>
    <property type="match status" value="1"/>
</dbReference>
<dbReference type="GO" id="GO:0106026">
    <property type="term" value="F:Gly-tRNA(Ala) deacylase activity"/>
    <property type="evidence" value="ECO:0007669"/>
    <property type="project" value="UniProtKB-UniRule"/>
</dbReference>
<dbReference type="SUPFAM" id="SSF69500">
    <property type="entry name" value="DTD-like"/>
    <property type="match status" value="1"/>
</dbReference>
<keyword evidence="6" id="KW-1185">Reference proteome</keyword>
<dbReference type="EC" id="3.1.1.-" evidence="2"/>
<protein>
    <recommendedName>
        <fullName evidence="2">D-aminoacyl-tRNA deacylase</fullName>
        <shortName evidence="2">DTD</shortName>
        <ecNumber evidence="2">3.1.1.96</ecNumber>
    </recommendedName>
    <alternativeName>
        <fullName evidence="2">Gly-tRNA(Ala) deacylase</fullName>
        <ecNumber evidence="2">3.1.1.-</ecNumber>
    </alternativeName>
</protein>
<dbReference type="FunFam" id="3.50.80.10:FF:000001">
    <property type="entry name" value="D-aminoacyl-tRNA deacylase"/>
    <property type="match status" value="1"/>
</dbReference>
<dbReference type="EC" id="3.1.1.96" evidence="2"/>
<comment type="subcellular location">
    <subcellularLocation>
        <location evidence="2">Cytoplasm</location>
    </subcellularLocation>
</comment>
<evidence type="ECO:0000256" key="2">
    <source>
        <dbReference type="HAMAP-Rule" id="MF_00518"/>
    </source>
</evidence>